<gene>
    <name evidence="1" type="ORF">ERX29_06600</name>
</gene>
<keyword evidence="1" id="KW-0804">Transcription</keyword>
<dbReference type="GO" id="GO:0000428">
    <property type="term" value="C:DNA-directed RNA polymerase complex"/>
    <property type="evidence" value="ECO:0007669"/>
    <property type="project" value="UniProtKB-KW"/>
</dbReference>
<proteinExistence type="predicted"/>
<dbReference type="InterPro" id="IPR024596">
    <property type="entry name" value="RNApol_su_b/EpuA"/>
</dbReference>
<keyword evidence="1" id="KW-0240">DNA-directed RNA polymerase</keyword>
<evidence type="ECO:0000313" key="1">
    <source>
        <dbReference type="EMBL" id="TDM10573.1"/>
    </source>
</evidence>
<reference evidence="1 2" key="1">
    <citation type="submission" date="2019-01" db="EMBL/GenBank/DDBJ databases">
        <title>Draft genome sequences of the type strains of six Macrococcus species.</title>
        <authorList>
            <person name="Mazhar S."/>
            <person name="Altermann E."/>
            <person name="Hill C."/>
            <person name="Mcauliffe O."/>
        </authorList>
    </citation>
    <scope>NUCLEOTIDE SEQUENCE [LARGE SCALE GENOMIC DNA]</scope>
    <source>
        <strain evidence="1 2">CCM4815</strain>
    </source>
</reference>
<name>A0A4R6BTY5_9STAP</name>
<accession>A0A4R6BTY5</accession>
<protein>
    <submittedName>
        <fullName evidence="1">DNA-directed RNA polymerase subunit beta</fullName>
    </submittedName>
</protein>
<dbReference type="AlphaFoldDB" id="A0A4R6BTY5"/>
<sequence length="49" mass="5338">MMMIVVVVALLSLLLFIAGLMLGYGILHSPLEVFNPKTWTHILKLTGAA</sequence>
<dbReference type="Pfam" id="PF11772">
    <property type="entry name" value="EpuA"/>
    <property type="match status" value="1"/>
</dbReference>
<evidence type="ECO:0000313" key="2">
    <source>
        <dbReference type="Proteomes" id="UP000294802"/>
    </source>
</evidence>
<keyword evidence="2" id="KW-1185">Reference proteome</keyword>
<organism evidence="1 2">
    <name type="scientific">Macrococcus lamae</name>
    <dbReference type="NCBI Taxonomy" id="198484"/>
    <lineage>
        <taxon>Bacteria</taxon>
        <taxon>Bacillati</taxon>
        <taxon>Bacillota</taxon>
        <taxon>Bacilli</taxon>
        <taxon>Bacillales</taxon>
        <taxon>Staphylococcaceae</taxon>
        <taxon>Macrococcus</taxon>
    </lineage>
</organism>
<dbReference type="EMBL" id="SCWB01000010">
    <property type="protein sequence ID" value="TDM10573.1"/>
    <property type="molecule type" value="Genomic_DNA"/>
</dbReference>
<dbReference type="Proteomes" id="UP000294802">
    <property type="component" value="Unassembled WGS sequence"/>
</dbReference>
<comment type="caution">
    <text evidence="1">The sequence shown here is derived from an EMBL/GenBank/DDBJ whole genome shotgun (WGS) entry which is preliminary data.</text>
</comment>